<dbReference type="PANTHER" id="PTHR36456">
    <property type="entry name" value="UPF0232 PROTEIN SCO3875"/>
    <property type="match status" value="1"/>
</dbReference>
<sequence length="165" mass="18894">MNRRKSAAKRGAQSLGAYLPASFLKNLRQQETENVQLCLLWERQVNAPLANHVRPAHYETRTLHVNADSPVWASRARLEAREMIVRLRREKYFKDITRIEVKIKPRGGGLDRETLLKMSKPRDTQRPPAKPIPADAARLINMLAKDVTDPKLREALSRLAAARKK</sequence>
<accession>A0A1F6T0I2</accession>
<dbReference type="EMBL" id="MFSR01000063">
    <property type="protein sequence ID" value="OGI38691.1"/>
    <property type="molecule type" value="Genomic_DNA"/>
</dbReference>
<protein>
    <recommendedName>
        <fullName evidence="3">RNA-binding protein</fullName>
    </recommendedName>
</protein>
<evidence type="ECO:0008006" key="3">
    <source>
        <dbReference type="Google" id="ProtNLM"/>
    </source>
</evidence>
<reference evidence="1 2" key="1">
    <citation type="journal article" date="2016" name="Nat. Commun.">
        <title>Thousands of microbial genomes shed light on interconnected biogeochemical processes in an aquifer system.</title>
        <authorList>
            <person name="Anantharaman K."/>
            <person name="Brown C.T."/>
            <person name="Hug L.A."/>
            <person name="Sharon I."/>
            <person name="Castelle C.J."/>
            <person name="Probst A.J."/>
            <person name="Thomas B.C."/>
            <person name="Singh A."/>
            <person name="Wilkins M.J."/>
            <person name="Karaoz U."/>
            <person name="Brodie E.L."/>
            <person name="Williams K.H."/>
            <person name="Hubbard S.S."/>
            <person name="Banfield J.F."/>
        </authorList>
    </citation>
    <scope>NUCLEOTIDE SEQUENCE [LARGE SCALE GENOMIC DNA]</scope>
</reference>
<proteinExistence type="predicted"/>
<comment type="caution">
    <text evidence="1">The sequence shown here is derived from an EMBL/GenBank/DDBJ whole genome shotgun (WGS) entry which is preliminary data.</text>
</comment>
<evidence type="ECO:0000313" key="2">
    <source>
        <dbReference type="Proteomes" id="UP000179334"/>
    </source>
</evidence>
<dbReference type="InterPro" id="IPR007922">
    <property type="entry name" value="DciA-like"/>
</dbReference>
<dbReference type="Proteomes" id="UP000179334">
    <property type="component" value="Unassembled WGS sequence"/>
</dbReference>
<organism evidence="1 2">
    <name type="scientific">Candidatus Muproteobacteria bacterium RBG_16_64_10</name>
    <dbReference type="NCBI Taxonomy" id="1817757"/>
    <lineage>
        <taxon>Bacteria</taxon>
        <taxon>Pseudomonadati</taxon>
        <taxon>Pseudomonadota</taxon>
        <taxon>Candidatus Muproteobacteria</taxon>
    </lineage>
</organism>
<evidence type="ECO:0000313" key="1">
    <source>
        <dbReference type="EMBL" id="OGI38691.1"/>
    </source>
</evidence>
<dbReference type="PANTHER" id="PTHR36456:SF1">
    <property type="entry name" value="UPF0232 PROTEIN SCO3875"/>
    <property type="match status" value="1"/>
</dbReference>
<gene>
    <name evidence="1" type="ORF">A2V91_04880</name>
</gene>
<dbReference type="Pfam" id="PF05258">
    <property type="entry name" value="DciA"/>
    <property type="match status" value="1"/>
</dbReference>
<name>A0A1F6T0I2_9PROT</name>
<dbReference type="AlphaFoldDB" id="A0A1F6T0I2"/>